<comment type="similarity">
    <text evidence="9">Belongs to the sodium:neurotransmitter symporter (SNF) (TC 2.A.22) family.</text>
</comment>
<dbReference type="GO" id="GO:0046872">
    <property type="term" value="F:metal ion binding"/>
    <property type="evidence" value="ECO:0007669"/>
    <property type="project" value="UniProtKB-KW"/>
</dbReference>
<dbReference type="PROSITE" id="PS00754">
    <property type="entry name" value="NA_NEUROTRAN_SYMP_2"/>
    <property type="match status" value="1"/>
</dbReference>
<evidence type="ECO:0000256" key="10">
    <source>
        <dbReference type="SAM" id="MobiDB-lite"/>
    </source>
</evidence>
<feature type="transmembrane region" description="Helical" evidence="11">
    <location>
        <begin position="315"/>
        <end position="336"/>
    </location>
</feature>
<dbReference type="GO" id="GO:0005298">
    <property type="term" value="F:proline:sodium symporter activity"/>
    <property type="evidence" value="ECO:0007669"/>
    <property type="project" value="TreeGrafter"/>
</dbReference>
<keyword evidence="6 11" id="KW-0472">Membrane</keyword>
<feature type="transmembrane region" description="Helical" evidence="11">
    <location>
        <begin position="205"/>
        <end position="223"/>
    </location>
</feature>
<feature type="transmembrane region" description="Helical" evidence="11">
    <location>
        <begin position="501"/>
        <end position="524"/>
    </location>
</feature>
<feature type="binding site" evidence="8">
    <location>
        <position position="321"/>
    </location>
    <ligand>
        <name>Na(+)</name>
        <dbReference type="ChEBI" id="CHEBI:29101"/>
        <label>1</label>
    </ligand>
</feature>
<feature type="binding site" evidence="8">
    <location>
        <position position="289"/>
    </location>
    <ligand>
        <name>Na(+)</name>
        <dbReference type="ChEBI" id="CHEBI:29101"/>
        <label>1</label>
    </ligand>
</feature>
<accession>A0A7J6C600</accession>
<proteinExistence type="inferred from homology"/>
<keyword evidence="13" id="KW-1185">Reference proteome</keyword>
<dbReference type="GO" id="GO:0016324">
    <property type="term" value="C:apical plasma membrane"/>
    <property type="evidence" value="ECO:0007669"/>
    <property type="project" value="TreeGrafter"/>
</dbReference>
<keyword evidence="5 11" id="KW-1133">Transmembrane helix</keyword>
<evidence type="ECO:0000313" key="12">
    <source>
        <dbReference type="EMBL" id="KAF4102698.1"/>
    </source>
</evidence>
<dbReference type="AlphaFoldDB" id="A0A7J6C600"/>
<feature type="region of interest" description="Disordered" evidence="10">
    <location>
        <begin position="714"/>
        <end position="743"/>
    </location>
</feature>
<comment type="subcellular location">
    <subcellularLocation>
        <location evidence="1">Membrane</location>
        <topology evidence="1">Multi-pass membrane protein</topology>
    </subcellularLocation>
</comment>
<dbReference type="InterPro" id="IPR037272">
    <property type="entry name" value="SNS_sf"/>
</dbReference>
<dbReference type="PRINTS" id="PR01206">
    <property type="entry name" value="ORPHTRNSPORT"/>
</dbReference>
<dbReference type="InterPro" id="IPR000175">
    <property type="entry name" value="Na/ntran_symport"/>
</dbReference>
<dbReference type="EMBL" id="JAAMOB010000016">
    <property type="protein sequence ID" value="KAF4102698.1"/>
    <property type="molecule type" value="Genomic_DNA"/>
</dbReference>
<dbReference type="PANTHER" id="PTHR11616">
    <property type="entry name" value="SODIUM/CHLORIDE DEPENDENT TRANSPORTER"/>
    <property type="match status" value="1"/>
</dbReference>
<evidence type="ECO:0000256" key="1">
    <source>
        <dbReference type="ARBA" id="ARBA00004141"/>
    </source>
</evidence>
<feature type="transmembrane region" description="Helical" evidence="11">
    <location>
        <begin position="235"/>
        <end position="259"/>
    </location>
</feature>
<feature type="transmembrane region" description="Helical" evidence="11">
    <location>
        <begin position="591"/>
        <end position="617"/>
    </location>
</feature>
<evidence type="ECO:0000256" key="4">
    <source>
        <dbReference type="ARBA" id="ARBA00022847"/>
    </source>
</evidence>
<keyword evidence="4 9" id="KW-0769">Symport</keyword>
<feature type="binding site" evidence="8">
    <location>
        <position position="60"/>
    </location>
    <ligand>
        <name>Na(+)</name>
        <dbReference type="ChEBI" id="CHEBI:29101"/>
        <label>1</label>
    </ligand>
</feature>
<keyword evidence="8" id="KW-0915">Sodium</keyword>
<evidence type="ECO:0000256" key="3">
    <source>
        <dbReference type="ARBA" id="ARBA00022692"/>
    </source>
</evidence>
<dbReference type="PANTHER" id="PTHR11616:SF44">
    <property type="entry name" value="SODIUM- AND CHLORIDE-DEPENDENT TRANSPORTER XTRP3"/>
    <property type="match status" value="1"/>
</dbReference>
<dbReference type="Pfam" id="PF00209">
    <property type="entry name" value="SNF"/>
    <property type="match status" value="1"/>
</dbReference>
<dbReference type="GO" id="GO:0015816">
    <property type="term" value="P:glycine transport"/>
    <property type="evidence" value="ECO:0007669"/>
    <property type="project" value="TreeGrafter"/>
</dbReference>
<evidence type="ECO:0000256" key="2">
    <source>
        <dbReference type="ARBA" id="ARBA00022448"/>
    </source>
</evidence>
<feature type="transmembrane region" description="Helical" evidence="11">
    <location>
        <begin position="115"/>
        <end position="142"/>
    </location>
</feature>
<dbReference type="GO" id="GO:1904271">
    <property type="term" value="P:L-proline import across plasma membrane"/>
    <property type="evidence" value="ECO:0007669"/>
    <property type="project" value="TreeGrafter"/>
</dbReference>
<feature type="transmembrane region" description="Helical" evidence="11">
    <location>
        <begin position="52"/>
        <end position="70"/>
    </location>
</feature>
<dbReference type="NCBIfam" id="NF037979">
    <property type="entry name" value="Na_transp"/>
    <property type="match status" value="1"/>
</dbReference>
<protein>
    <recommendedName>
        <fullName evidence="9">Transporter</fullName>
    </recommendedName>
</protein>
<feature type="transmembrane region" description="Helical" evidence="11">
    <location>
        <begin position="279"/>
        <end position="303"/>
    </location>
</feature>
<dbReference type="InterPro" id="IPR002438">
    <property type="entry name" value="Neutral_aa_SLC6"/>
</dbReference>
<gene>
    <name evidence="12" type="ORF">G5714_015581</name>
</gene>
<dbReference type="GO" id="GO:0015193">
    <property type="term" value="F:L-proline transmembrane transporter activity"/>
    <property type="evidence" value="ECO:0007669"/>
    <property type="project" value="TreeGrafter"/>
</dbReference>
<evidence type="ECO:0000256" key="9">
    <source>
        <dbReference type="RuleBase" id="RU003732"/>
    </source>
</evidence>
<dbReference type="PROSITE" id="PS50267">
    <property type="entry name" value="NA_NEUROTRAN_SYMP_3"/>
    <property type="match status" value="1"/>
</dbReference>
<evidence type="ECO:0000313" key="13">
    <source>
        <dbReference type="Proteomes" id="UP000579812"/>
    </source>
</evidence>
<reference evidence="12 13" key="1">
    <citation type="submission" date="2020-04" db="EMBL/GenBank/DDBJ databases">
        <title>Chromosome-level genome assembly of a cyprinid fish Onychostoma macrolepis by integration of Nanopore Sequencing, Bionano and Hi-C technology.</title>
        <authorList>
            <person name="Wang D."/>
        </authorList>
    </citation>
    <scope>NUCLEOTIDE SEQUENCE [LARGE SCALE GENOMIC DNA]</scope>
    <source>
        <strain evidence="12">SWU-2019</strain>
        <tissue evidence="12">Muscle</tissue>
    </source>
</reference>
<dbReference type="SUPFAM" id="SSF161070">
    <property type="entry name" value="SNF-like"/>
    <property type="match status" value="1"/>
</dbReference>
<feature type="binding site" evidence="8">
    <location>
        <position position="65"/>
    </location>
    <ligand>
        <name>Na(+)</name>
        <dbReference type="ChEBI" id="CHEBI:29101"/>
        <label>1</label>
    </ligand>
</feature>
<organism evidence="12 13">
    <name type="scientific">Onychostoma macrolepis</name>
    <dbReference type="NCBI Taxonomy" id="369639"/>
    <lineage>
        <taxon>Eukaryota</taxon>
        <taxon>Metazoa</taxon>
        <taxon>Chordata</taxon>
        <taxon>Craniata</taxon>
        <taxon>Vertebrata</taxon>
        <taxon>Euteleostomi</taxon>
        <taxon>Actinopterygii</taxon>
        <taxon>Neopterygii</taxon>
        <taxon>Teleostei</taxon>
        <taxon>Ostariophysi</taxon>
        <taxon>Cypriniformes</taxon>
        <taxon>Cyprinidae</taxon>
        <taxon>Acrossocheilinae</taxon>
        <taxon>Onychostoma</taxon>
    </lineage>
</organism>
<keyword evidence="2 9" id="KW-0813">Transport</keyword>
<dbReference type="PROSITE" id="PS00610">
    <property type="entry name" value="NA_NEUROTRAN_SYMP_1"/>
    <property type="match status" value="1"/>
</dbReference>
<evidence type="ECO:0000256" key="6">
    <source>
        <dbReference type="ARBA" id="ARBA00023136"/>
    </source>
</evidence>
<sequence length="743" mass="84056">MSEPVRTFTVIYHIFTVGRQTDRLSLQIELKDITIIIMSKEARPSWDSPMQFVLACVSYAVGLGNVWRFPYLCQMHGGGGFLIPYLLMLFLEGIPLFCMELAIGQKMRLGSIGAWTAISPYLGGLGIASVVTSMYLCLYYNVINAWSFWYLFHSFQSVLPWAECPVNANRTGYLEECEVASSTQYFFYRETLNISSSIDENGGLHMGQALCLLLAWIIVYLFIVRGVKSTGMVVYFTATFPYVVLIIYLIRGVTLHGAWNGVKYMFTPKLEQLANPQTWINAATQIFFSLGLGFGSLIAFASYNHHNNNFEKQAVVVSLINSCTSVFASIVTFSIYGFKATFNYESCLERIRLLLLNTFNLSEESISAENITTWIHHLNITHPERFAAIASKIELCSLEAELDTAVEGTGLAFIVYSEAIKNMPLSQLWSVLYFVMLLLLGMGSMLGNVTAIITPLADIKLLSRSLSSESINGLVCLLCLLLGFGFTSRSGNYWFTIFNEYAATLSLLFIVFIEVISVCYIYGLRRFEKDIEDMLGHRPNWYWKVMWAVVSPLLLFSLFIFYIINYIQGGTPTYQAWDKDLGRSVVKEYPVYGQVFIALLLLSALSCVPLAALHSVFRRKPLRRHRHTETDQHKHHDNFNNNYRHYFYILRKQDSDSEVTADTQTSRACDSTRKHGMNHEDRAESLMVPICTASVKLPVSPWNYGMSVRYDPGVESSGVSRLAPGLHPPPLPPAARRQYRLQA</sequence>
<feature type="binding site" evidence="8">
    <location>
        <position position="61"/>
    </location>
    <ligand>
        <name>Na(+)</name>
        <dbReference type="ChEBI" id="CHEBI:29101"/>
        <label>1</label>
    </ligand>
</feature>
<keyword evidence="7" id="KW-0325">Glycoprotein</keyword>
<dbReference type="Proteomes" id="UP000579812">
    <property type="component" value="Unassembled WGS sequence"/>
</dbReference>
<evidence type="ECO:0000256" key="5">
    <source>
        <dbReference type="ARBA" id="ARBA00022989"/>
    </source>
</evidence>
<keyword evidence="8" id="KW-0479">Metal-binding</keyword>
<feature type="binding site" evidence="8">
    <location>
        <position position="440"/>
    </location>
    <ligand>
        <name>Na(+)</name>
        <dbReference type="ChEBI" id="CHEBI:29101"/>
        <label>1</label>
    </ligand>
</feature>
<name>A0A7J6C600_9TELE</name>
<keyword evidence="3 9" id="KW-0812">Transmembrane</keyword>
<evidence type="ECO:0000256" key="8">
    <source>
        <dbReference type="PIRSR" id="PIRSR600175-1"/>
    </source>
</evidence>
<dbReference type="PRINTS" id="PR00176">
    <property type="entry name" value="NANEUSMPORT"/>
</dbReference>
<feature type="transmembrane region" description="Helical" evidence="11">
    <location>
        <begin position="82"/>
        <end position="103"/>
    </location>
</feature>
<feature type="transmembrane region" description="Helical" evidence="11">
    <location>
        <begin position="474"/>
        <end position="495"/>
    </location>
</feature>
<comment type="caution">
    <text evidence="12">The sequence shown here is derived from an EMBL/GenBank/DDBJ whole genome shotgun (WGS) entry which is preliminary data.</text>
</comment>
<evidence type="ECO:0000256" key="7">
    <source>
        <dbReference type="ARBA" id="ARBA00023180"/>
    </source>
</evidence>
<feature type="binding site" evidence="8">
    <location>
        <position position="444"/>
    </location>
    <ligand>
        <name>Na(+)</name>
        <dbReference type="ChEBI" id="CHEBI:29101"/>
        <label>1</label>
    </ligand>
</feature>
<feature type="transmembrane region" description="Helical" evidence="11">
    <location>
        <begin position="431"/>
        <end position="453"/>
    </location>
</feature>
<feature type="transmembrane region" description="Helical" evidence="11">
    <location>
        <begin position="545"/>
        <end position="564"/>
    </location>
</feature>
<evidence type="ECO:0000256" key="11">
    <source>
        <dbReference type="SAM" id="Phobius"/>
    </source>
</evidence>